<evidence type="ECO:0000256" key="5">
    <source>
        <dbReference type="SAM" id="MobiDB-lite"/>
    </source>
</evidence>
<dbReference type="InterPro" id="IPR013083">
    <property type="entry name" value="Znf_RING/FYVE/PHD"/>
</dbReference>
<evidence type="ECO:0000259" key="6">
    <source>
        <dbReference type="PROSITE" id="PS50089"/>
    </source>
</evidence>
<dbReference type="GO" id="GO:0061630">
    <property type="term" value="F:ubiquitin protein ligase activity"/>
    <property type="evidence" value="ECO:0007669"/>
    <property type="project" value="TreeGrafter"/>
</dbReference>
<accession>A0A8H6Z1D4</accession>
<feature type="compositionally biased region" description="Pro residues" evidence="5">
    <location>
        <begin position="87"/>
        <end position="98"/>
    </location>
</feature>
<feature type="compositionally biased region" description="Low complexity" evidence="5">
    <location>
        <begin position="370"/>
        <end position="384"/>
    </location>
</feature>
<feature type="compositionally biased region" description="Low complexity" evidence="5">
    <location>
        <begin position="632"/>
        <end position="647"/>
    </location>
</feature>
<dbReference type="SMART" id="SM00184">
    <property type="entry name" value="RING"/>
    <property type="match status" value="1"/>
</dbReference>
<feature type="compositionally biased region" description="Pro residues" evidence="5">
    <location>
        <begin position="266"/>
        <end position="280"/>
    </location>
</feature>
<dbReference type="GO" id="GO:0008270">
    <property type="term" value="F:zinc ion binding"/>
    <property type="evidence" value="ECO:0007669"/>
    <property type="project" value="UniProtKB-KW"/>
</dbReference>
<keyword evidence="2 4" id="KW-0863">Zinc-finger</keyword>
<keyword evidence="3" id="KW-0862">Zinc</keyword>
<feature type="compositionally biased region" description="Low complexity" evidence="5">
    <location>
        <begin position="492"/>
        <end position="505"/>
    </location>
</feature>
<dbReference type="PROSITE" id="PS50089">
    <property type="entry name" value="ZF_RING_2"/>
    <property type="match status" value="1"/>
</dbReference>
<keyword evidence="1" id="KW-0479">Metal-binding</keyword>
<feature type="region of interest" description="Disordered" evidence="5">
    <location>
        <begin position="256"/>
        <end position="290"/>
    </location>
</feature>
<comment type="caution">
    <text evidence="7">The sequence shown here is derived from an EMBL/GenBank/DDBJ whole genome shotgun (WGS) entry which is preliminary data.</text>
</comment>
<dbReference type="GO" id="GO:0016567">
    <property type="term" value="P:protein ubiquitination"/>
    <property type="evidence" value="ECO:0007669"/>
    <property type="project" value="TreeGrafter"/>
</dbReference>
<dbReference type="PANTHER" id="PTHR15710">
    <property type="entry name" value="E3 UBIQUITIN-PROTEIN LIGASE PRAJA"/>
    <property type="match status" value="1"/>
</dbReference>
<keyword evidence="8" id="KW-1185">Reference proteome</keyword>
<dbReference type="Gene3D" id="3.30.40.10">
    <property type="entry name" value="Zinc/RING finger domain, C3HC4 (zinc finger)"/>
    <property type="match status" value="1"/>
</dbReference>
<feature type="compositionally biased region" description="Low complexity" evidence="5">
    <location>
        <begin position="535"/>
        <end position="560"/>
    </location>
</feature>
<dbReference type="Pfam" id="PF13639">
    <property type="entry name" value="zf-RING_2"/>
    <property type="match status" value="1"/>
</dbReference>
<feature type="compositionally biased region" description="Low complexity" evidence="5">
    <location>
        <begin position="754"/>
        <end position="777"/>
    </location>
</feature>
<dbReference type="AlphaFoldDB" id="A0A8H6Z1D4"/>
<evidence type="ECO:0000256" key="1">
    <source>
        <dbReference type="ARBA" id="ARBA00022723"/>
    </source>
</evidence>
<evidence type="ECO:0000313" key="8">
    <source>
        <dbReference type="Proteomes" id="UP000620124"/>
    </source>
</evidence>
<sequence length="1037" mass="106372">MDVDHADNEPHYDSDDSMPELQSVSNSSDSEDEDEYTSPAYENQGQSSNQQQSGSTGDDTDQDRDRDRRHPSQRVNNINNNNNADSIPPPLAPNPNPTPANANANVNANPGVRAIPIPVGAGAPQLAQLFTFLTRLGTGGAPGAAGGNNADFGAFAGGPIPIPNLGQFLFGGMGLHPPPPPPKDSPANATRIIAGLTRVPEGLVRRLERVSALGNGGSGDGKDELGAVGGDSGCAICWDRLLDGDGAEFASTATANATASNHDPPSDPPAPPTSSSPAPPEETGKEDDLGSGIISLPCAHVFHAACLLPWFSRPGQTTCPTCRFDVDPEGVIWYGGRKQQRERFPFGDLNFAFARDGEPGAHPHPHPHPAADANGNNDPNAAAGAPPPPFGPGVFADVVDGVDGADGVWMDGGMGMFGDDMGDDMGEDVLNEEEERELNAAVDDVFGTWVAGGAGGMLPPGFMPPGFGAGAFGQPPPPDDDDDDDIPPLEPIPGRSAATAATAAPAEDDNDMPSLEPIPRRATSTGNAPPPPAAAPVAGPAAPTTTANTNTNTGAPNTQRPLPPPPPNAAAGPRRNTNTFTFGLDIVFGTLGPIPPPADLTGVAPGGGALPPNPALAAAAGAGEAAVAAPAPAPAVGTGAGTQQQAPAPAPVPTPAPAQAQAPNQSPFAQLANALRGGVGLGARGWGFGGGVVVRGITTMAGQEAEEAEGRPGLRSYFVGLVRLLKLRRLHRLVGRKAQRPTQAAGTGAGAGPGEQTPAPEQAQAQRDPQMTTTTTTFNRINIPITARSLRRQAQTRNRQREARDLQDSKQERGGAAADLEALLARQEQLRQQREQLQQTQAQQAQAATFLRALGLGALVGDENGNPVNPATGAAGGEGGGGNAGNGPVFGGCAQYRWPGARSCLPRDRPPPANAGETNAANAAHPTGANPGITGFRTFHHVVHTHPGAGAGPPNPHVPHGHTFHGVRVGDAPPSETPGTAPPAQEWAPPPAPGPTLRDRVERREREAGAAVLRCKLRSGLRVVFCRLIDYILFDSL</sequence>
<feature type="region of interest" description="Disordered" evidence="5">
    <location>
        <begin position="970"/>
        <end position="1003"/>
    </location>
</feature>
<evidence type="ECO:0000256" key="2">
    <source>
        <dbReference type="ARBA" id="ARBA00022771"/>
    </source>
</evidence>
<dbReference type="PANTHER" id="PTHR15710:SF243">
    <property type="entry name" value="E3 UBIQUITIN-PROTEIN LIGASE PRAJA-2 ISOFORM X1"/>
    <property type="match status" value="1"/>
</dbReference>
<dbReference type="InterPro" id="IPR001841">
    <property type="entry name" value="Znf_RING"/>
</dbReference>
<feature type="compositionally biased region" description="Basic and acidic residues" evidence="5">
    <location>
        <begin position="799"/>
        <end position="813"/>
    </location>
</feature>
<feature type="region of interest" description="Disordered" evidence="5">
    <location>
        <begin position="354"/>
        <end position="392"/>
    </location>
</feature>
<feature type="domain" description="RING-type" evidence="6">
    <location>
        <begin position="234"/>
        <end position="323"/>
    </location>
</feature>
<dbReference type="SUPFAM" id="SSF57850">
    <property type="entry name" value="RING/U-box"/>
    <property type="match status" value="1"/>
</dbReference>
<feature type="compositionally biased region" description="Basic and acidic residues" evidence="5">
    <location>
        <begin position="1"/>
        <end position="14"/>
    </location>
</feature>
<evidence type="ECO:0000256" key="3">
    <source>
        <dbReference type="ARBA" id="ARBA00022833"/>
    </source>
</evidence>
<dbReference type="EMBL" id="JACAZI010000002">
    <property type="protein sequence ID" value="KAF7369047.1"/>
    <property type="molecule type" value="Genomic_DNA"/>
</dbReference>
<dbReference type="GO" id="GO:0005737">
    <property type="term" value="C:cytoplasm"/>
    <property type="evidence" value="ECO:0007669"/>
    <property type="project" value="TreeGrafter"/>
</dbReference>
<name>A0A8H6Z1D4_9AGAR</name>
<feature type="region of interest" description="Disordered" evidence="5">
    <location>
        <begin position="462"/>
        <end position="577"/>
    </location>
</feature>
<feature type="region of interest" description="Disordered" evidence="5">
    <location>
        <begin position="632"/>
        <end position="664"/>
    </location>
</feature>
<dbReference type="OrthoDB" id="8062037at2759"/>
<gene>
    <name evidence="7" type="ORF">MVEN_00231500</name>
</gene>
<feature type="compositionally biased region" description="Low complexity" evidence="5">
    <location>
        <begin position="43"/>
        <end position="57"/>
    </location>
</feature>
<evidence type="ECO:0000256" key="4">
    <source>
        <dbReference type="PROSITE-ProRule" id="PRU00175"/>
    </source>
</evidence>
<reference evidence="7" key="1">
    <citation type="submission" date="2020-05" db="EMBL/GenBank/DDBJ databases">
        <title>Mycena genomes resolve the evolution of fungal bioluminescence.</title>
        <authorList>
            <person name="Tsai I.J."/>
        </authorList>
    </citation>
    <scope>NUCLEOTIDE SEQUENCE</scope>
    <source>
        <strain evidence="7">CCC161011</strain>
    </source>
</reference>
<organism evidence="7 8">
    <name type="scientific">Mycena venus</name>
    <dbReference type="NCBI Taxonomy" id="2733690"/>
    <lineage>
        <taxon>Eukaryota</taxon>
        <taxon>Fungi</taxon>
        <taxon>Dikarya</taxon>
        <taxon>Basidiomycota</taxon>
        <taxon>Agaricomycotina</taxon>
        <taxon>Agaricomycetes</taxon>
        <taxon>Agaricomycetidae</taxon>
        <taxon>Agaricales</taxon>
        <taxon>Marasmiineae</taxon>
        <taxon>Mycenaceae</taxon>
        <taxon>Mycena</taxon>
    </lineage>
</organism>
<protein>
    <submittedName>
        <fullName evidence="7">RING-type domain-containing protein</fullName>
    </submittedName>
</protein>
<feature type="compositionally biased region" description="Acidic residues" evidence="5">
    <location>
        <begin position="478"/>
        <end position="487"/>
    </location>
</feature>
<feature type="region of interest" description="Disordered" evidence="5">
    <location>
        <begin position="1"/>
        <end position="105"/>
    </location>
</feature>
<evidence type="ECO:0000313" key="7">
    <source>
        <dbReference type="EMBL" id="KAF7369047.1"/>
    </source>
</evidence>
<feature type="region of interest" description="Disordered" evidence="5">
    <location>
        <begin position="736"/>
        <end position="815"/>
    </location>
</feature>
<proteinExistence type="predicted"/>
<dbReference type="Proteomes" id="UP000620124">
    <property type="component" value="Unassembled WGS sequence"/>
</dbReference>